<dbReference type="AlphaFoldDB" id="A0A0A8URI0"/>
<dbReference type="HOGENOM" id="CLU_1203619_0_0_6"/>
<reference evidence="5" key="1">
    <citation type="submission" date="2014-09" db="EMBL/GenBank/DDBJ databases">
        <authorList>
            <person name="Gomez-Valero L."/>
        </authorList>
    </citation>
    <scope>NUCLEOTIDE SEQUENCE [LARGE SCALE GENOMIC DNA]</scope>
    <source>
        <strain evidence="5">ATCC35250</strain>
    </source>
</reference>
<dbReference type="STRING" id="449.LHA_2334"/>
<proteinExistence type="predicted"/>
<evidence type="ECO:0000313" key="5">
    <source>
        <dbReference type="Proteomes" id="UP000032803"/>
    </source>
</evidence>
<dbReference type="RefSeq" id="WP_045106572.1">
    <property type="nucleotide sequence ID" value="NZ_LNYF01000001.1"/>
</dbReference>
<dbReference type="KEGG" id="lha:LHA_2334"/>
<organism evidence="4 5">
    <name type="scientific">Legionella hackeliae</name>
    <dbReference type="NCBI Taxonomy" id="449"/>
    <lineage>
        <taxon>Bacteria</taxon>
        <taxon>Pseudomonadati</taxon>
        <taxon>Pseudomonadota</taxon>
        <taxon>Gammaproteobacteria</taxon>
        <taxon>Legionellales</taxon>
        <taxon>Legionellaceae</taxon>
        <taxon>Legionella</taxon>
    </lineage>
</organism>
<name>A0A0A8URI0_LEGHA</name>
<keyword evidence="1 2" id="KW-0732">Signal</keyword>
<dbReference type="InterPro" id="IPR027385">
    <property type="entry name" value="Beta-barrel_OMP"/>
</dbReference>
<feature type="signal peptide" evidence="2">
    <location>
        <begin position="1"/>
        <end position="21"/>
    </location>
</feature>
<evidence type="ECO:0000256" key="2">
    <source>
        <dbReference type="SAM" id="SignalP"/>
    </source>
</evidence>
<feature type="domain" description="Outer membrane protein beta-barrel" evidence="3">
    <location>
        <begin position="10"/>
        <end position="203"/>
    </location>
</feature>
<evidence type="ECO:0000256" key="1">
    <source>
        <dbReference type="ARBA" id="ARBA00022729"/>
    </source>
</evidence>
<keyword evidence="5" id="KW-1185">Reference proteome</keyword>
<sequence>MNKLMKLIIALSLVSPSLLHASSLNQVYAAINGGIFQANFNSDYLDQTDIIPQNISNSSLQNGYTGGLGIGSTHTFNASAFLGIELTGNIDSNSALYQSGAATTAFSDNIKIRHHVDLTVIPGIMTLGSFFPYLKLGVSYASLRDKLISPVGYNPVMTQYQSNKNVYGFAAALGVKHPVNEHLGVFAEANYHDYGNITFSNFQNFSANYSHSAHLYTYGLVVGASYAINI</sequence>
<dbReference type="SUPFAM" id="SSF56925">
    <property type="entry name" value="OMPA-like"/>
    <property type="match status" value="1"/>
</dbReference>
<accession>A0A0A8URI0</accession>
<evidence type="ECO:0000313" key="4">
    <source>
        <dbReference type="EMBL" id="CEK11353.1"/>
    </source>
</evidence>
<dbReference type="Gene3D" id="2.40.160.20">
    <property type="match status" value="1"/>
</dbReference>
<evidence type="ECO:0000259" key="3">
    <source>
        <dbReference type="Pfam" id="PF13505"/>
    </source>
</evidence>
<feature type="chain" id="PRO_5009754276" description="Outer membrane protein beta-barrel domain-containing protein" evidence="2">
    <location>
        <begin position="22"/>
        <end position="230"/>
    </location>
</feature>
<dbReference type="PATRIC" id="fig|449.7.peg.124"/>
<protein>
    <recommendedName>
        <fullName evidence="3">Outer membrane protein beta-barrel domain-containing protein</fullName>
    </recommendedName>
</protein>
<gene>
    <name evidence="4" type="ORF">LHA_2334</name>
</gene>
<dbReference type="EMBL" id="LN681225">
    <property type="protein sequence ID" value="CEK11353.1"/>
    <property type="molecule type" value="Genomic_DNA"/>
</dbReference>
<dbReference type="Pfam" id="PF13505">
    <property type="entry name" value="OMP_b-brl"/>
    <property type="match status" value="1"/>
</dbReference>
<dbReference type="Proteomes" id="UP000032803">
    <property type="component" value="Chromosome I"/>
</dbReference>
<dbReference type="InterPro" id="IPR011250">
    <property type="entry name" value="OMP/PagP_B-barrel"/>
</dbReference>